<organism evidence="5 6">
    <name type="scientific">Parasitella parasitica</name>
    <dbReference type="NCBI Taxonomy" id="35722"/>
    <lineage>
        <taxon>Eukaryota</taxon>
        <taxon>Fungi</taxon>
        <taxon>Fungi incertae sedis</taxon>
        <taxon>Mucoromycota</taxon>
        <taxon>Mucoromycotina</taxon>
        <taxon>Mucoromycetes</taxon>
        <taxon>Mucorales</taxon>
        <taxon>Mucorineae</taxon>
        <taxon>Mucoraceae</taxon>
        <taxon>Parasitella</taxon>
    </lineage>
</organism>
<dbReference type="InterPro" id="IPR000340">
    <property type="entry name" value="Dual-sp_phosphatase_cat-dom"/>
</dbReference>
<dbReference type="InterPro" id="IPR029021">
    <property type="entry name" value="Prot-tyrosine_phosphatase-like"/>
</dbReference>
<dbReference type="Pfam" id="PF00782">
    <property type="entry name" value="DSPc"/>
    <property type="match status" value="1"/>
</dbReference>
<feature type="domain" description="Tyrosine specific protein phosphatases" evidence="4">
    <location>
        <begin position="106"/>
        <end position="157"/>
    </location>
</feature>
<reference evidence="5 6" key="1">
    <citation type="submission" date="2014-09" db="EMBL/GenBank/DDBJ databases">
        <authorList>
            <person name="Ellenberger Sabrina"/>
        </authorList>
    </citation>
    <scope>NUCLEOTIDE SEQUENCE [LARGE SCALE GENOMIC DNA]</scope>
    <source>
        <strain evidence="5 6">CBS 412.66</strain>
    </source>
</reference>
<feature type="compositionally biased region" description="Polar residues" evidence="2">
    <location>
        <begin position="206"/>
        <end position="217"/>
    </location>
</feature>
<dbReference type="SUPFAM" id="SSF52799">
    <property type="entry name" value="(Phosphotyrosine protein) phosphatases II"/>
    <property type="match status" value="1"/>
</dbReference>
<dbReference type="InterPro" id="IPR000387">
    <property type="entry name" value="Tyr_Pase_dom"/>
</dbReference>
<dbReference type="GO" id="GO:0005654">
    <property type="term" value="C:nucleoplasm"/>
    <property type="evidence" value="ECO:0007669"/>
    <property type="project" value="TreeGrafter"/>
</dbReference>
<dbReference type="OrthoDB" id="2017893at2759"/>
<dbReference type="Gene3D" id="3.90.190.10">
    <property type="entry name" value="Protein tyrosine phosphatase superfamily"/>
    <property type="match status" value="1"/>
</dbReference>
<dbReference type="InterPro" id="IPR020422">
    <property type="entry name" value="TYR_PHOSPHATASE_DUAL_dom"/>
</dbReference>
<evidence type="ECO:0000256" key="1">
    <source>
        <dbReference type="ARBA" id="ARBA00009649"/>
    </source>
</evidence>
<accession>A0A0B7N9P2</accession>
<sequence>MPTDLSPHYSQDFFANAQAAMDDWHYEMRREIQEIVPGLYLGPFSACRHQIEKLKKNGITHIICFVDQNESRLFQFDAISQYFGFKKFIVSDSNLQNLIPYFPDTSRFIHNVITQQGKVVVCCNGGMSRSPTFAIAYIMERYNIDASQAYHFVQAKRLCINPNDGFKSQLKEYEPIYKARQFSGFNEEEEGLMKRRRGSGPDDDGNGNTANGRQSSGETKRFYGLEEQQQNGVNANMSVGYSSTLL</sequence>
<proteinExistence type="inferred from homology"/>
<keyword evidence="6" id="KW-1185">Reference proteome</keyword>
<evidence type="ECO:0000313" key="6">
    <source>
        <dbReference type="Proteomes" id="UP000054107"/>
    </source>
</evidence>
<dbReference type="GO" id="GO:0062026">
    <property type="term" value="P:negative regulation of SCF-dependent proteasomal ubiquitin-dependent catabolic process"/>
    <property type="evidence" value="ECO:0007669"/>
    <property type="project" value="TreeGrafter"/>
</dbReference>
<dbReference type="GO" id="GO:1990444">
    <property type="term" value="F:F-box domain binding"/>
    <property type="evidence" value="ECO:0007669"/>
    <property type="project" value="TreeGrafter"/>
</dbReference>
<dbReference type="PROSITE" id="PS50054">
    <property type="entry name" value="TYR_PHOSPHATASE_DUAL"/>
    <property type="match status" value="1"/>
</dbReference>
<dbReference type="EMBL" id="LN727315">
    <property type="protein sequence ID" value="CEP12105.1"/>
    <property type="molecule type" value="Genomic_DNA"/>
</dbReference>
<dbReference type="PANTHER" id="PTHR46588">
    <property type="entry name" value="SERINE/THREONINE/TYROSINE-INTERACTING PROTEIN"/>
    <property type="match status" value="1"/>
</dbReference>
<dbReference type="AlphaFoldDB" id="A0A0B7N9P2"/>
<feature type="region of interest" description="Disordered" evidence="2">
    <location>
        <begin position="187"/>
        <end position="217"/>
    </location>
</feature>
<evidence type="ECO:0000256" key="2">
    <source>
        <dbReference type="SAM" id="MobiDB-lite"/>
    </source>
</evidence>
<name>A0A0B7N9P2_9FUNG</name>
<evidence type="ECO:0000259" key="3">
    <source>
        <dbReference type="PROSITE" id="PS50054"/>
    </source>
</evidence>
<dbReference type="GO" id="GO:0005737">
    <property type="term" value="C:cytoplasm"/>
    <property type="evidence" value="ECO:0007669"/>
    <property type="project" value="TreeGrafter"/>
</dbReference>
<dbReference type="InterPro" id="IPR052449">
    <property type="entry name" value="STYX-Interacting_Phosphatase"/>
</dbReference>
<dbReference type="PROSITE" id="PS50056">
    <property type="entry name" value="TYR_PHOSPHATASE_2"/>
    <property type="match status" value="1"/>
</dbReference>
<gene>
    <name evidence="5" type="primary">PARPA_06018.1 scaffold 20352</name>
</gene>
<dbReference type="PANTHER" id="PTHR46588:SF1">
    <property type="entry name" value="SERINE_THREONINE_TYROSINE-INTERACTING PROTEIN"/>
    <property type="match status" value="1"/>
</dbReference>
<protein>
    <submittedName>
        <fullName evidence="5">Uncharacterized protein</fullName>
    </submittedName>
</protein>
<evidence type="ECO:0000259" key="4">
    <source>
        <dbReference type="PROSITE" id="PS50056"/>
    </source>
</evidence>
<dbReference type="STRING" id="35722.A0A0B7N9P2"/>
<feature type="domain" description="Tyrosine-protein phosphatase" evidence="3">
    <location>
        <begin position="31"/>
        <end position="179"/>
    </location>
</feature>
<dbReference type="SMART" id="SM00195">
    <property type="entry name" value="DSPc"/>
    <property type="match status" value="1"/>
</dbReference>
<dbReference type="Proteomes" id="UP000054107">
    <property type="component" value="Unassembled WGS sequence"/>
</dbReference>
<dbReference type="GO" id="GO:0140096">
    <property type="term" value="F:catalytic activity, acting on a protein"/>
    <property type="evidence" value="ECO:0007669"/>
    <property type="project" value="UniProtKB-ARBA"/>
</dbReference>
<evidence type="ECO:0000313" key="5">
    <source>
        <dbReference type="EMBL" id="CEP12105.1"/>
    </source>
</evidence>
<comment type="similarity">
    <text evidence="1">Belongs to the protein-tyrosine phosphatase family. Non-receptor class subfamily.</text>
</comment>
<dbReference type="GO" id="GO:0070372">
    <property type="term" value="P:regulation of ERK1 and ERK2 cascade"/>
    <property type="evidence" value="ECO:0007669"/>
    <property type="project" value="TreeGrafter"/>
</dbReference>